<dbReference type="RefSeq" id="WP_132583125.1">
    <property type="nucleotide sequence ID" value="NZ_SMAJ01000009.1"/>
</dbReference>
<dbReference type="GO" id="GO:0006313">
    <property type="term" value="P:DNA transposition"/>
    <property type="evidence" value="ECO:0007669"/>
    <property type="project" value="InterPro"/>
</dbReference>
<dbReference type="NCBIfam" id="NF033542">
    <property type="entry name" value="transpos_IS110"/>
    <property type="match status" value="1"/>
</dbReference>
<accession>A0A4R3LYI8</accession>
<proteinExistence type="predicted"/>
<dbReference type="Pfam" id="PF01548">
    <property type="entry name" value="DEDD_Tnp_IS110"/>
    <property type="match status" value="1"/>
</dbReference>
<dbReference type="InterPro" id="IPR003346">
    <property type="entry name" value="Transposase_20"/>
</dbReference>
<evidence type="ECO:0000313" key="4">
    <source>
        <dbReference type="Proteomes" id="UP000295525"/>
    </source>
</evidence>
<feature type="domain" description="Transposase IS110-like N-terminal" evidence="1">
    <location>
        <begin position="7"/>
        <end position="136"/>
    </location>
</feature>
<evidence type="ECO:0000313" key="3">
    <source>
        <dbReference type="EMBL" id="TCT05760.1"/>
    </source>
</evidence>
<dbReference type="EMBL" id="SMAJ01000009">
    <property type="protein sequence ID" value="TCT05760.1"/>
    <property type="molecule type" value="Genomic_DNA"/>
</dbReference>
<dbReference type="OrthoDB" id="9795150at2"/>
<protein>
    <submittedName>
        <fullName evidence="3">Transposase</fullName>
    </submittedName>
</protein>
<dbReference type="PANTHER" id="PTHR33055">
    <property type="entry name" value="TRANSPOSASE FOR INSERTION SEQUENCE ELEMENT IS1111A"/>
    <property type="match status" value="1"/>
</dbReference>
<organism evidence="3 4">
    <name type="scientific">Paralcaligenes ureilyticus</name>
    <dbReference type="NCBI Taxonomy" id="627131"/>
    <lineage>
        <taxon>Bacteria</taxon>
        <taxon>Pseudomonadati</taxon>
        <taxon>Pseudomonadota</taxon>
        <taxon>Betaproteobacteria</taxon>
        <taxon>Burkholderiales</taxon>
        <taxon>Alcaligenaceae</taxon>
        <taxon>Paralcaligenes</taxon>
    </lineage>
</organism>
<dbReference type="Proteomes" id="UP000295525">
    <property type="component" value="Unassembled WGS sequence"/>
</dbReference>
<evidence type="ECO:0000259" key="2">
    <source>
        <dbReference type="Pfam" id="PF02371"/>
    </source>
</evidence>
<feature type="domain" description="Transposase IS116/IS110/IS902 C-terminal" evidence="2">
    <location>
        <begin position="191"/>
        <end position="272"/>
    </location>
</feature>
<keyword evidence="4" id="KW-1185">Reference proteome</keyword>
<gene>
    <name evidence="3" type="ORF">EDC26_10948</name>
</gene>
<dbReference type="Pfam" id="PF02371">
    <property type="entry name" value="Transposase_20"/>
    <property type="match status" value="1"/>
</dbReference>
<name>A0A4R3LYI8_9BURK</name>
<comment type="caution">
    <text evidence="3">The sequence shown here is derived from an EMBL/GenBank/DDBJ whole genome shotgun (WGS) entry which is preliminary data.</text>
</comment>
<dbReference type="GO" id="GO:0004803">
    <property type="term" value="F:transposase activity"/>
    <property type="evidence" value="ECO:0007669"/>
    <property type="project" value="InterPro"/>
</dbReference>
<reference evidence="3 4" key="1">
    <citation type="submission" date="2019-03" db="EMBL/GenBank/DDBJ databases">
        <title>Genomic Encyclopedia of Type Strains, Phase IV (KMG-IV): sequencing the most valuable type-strain genomes for metagenomic binning, comparative biology and taxonomic classification.</title>
        <authorList>
            <person name="Goeker M."/>
        </authorList>
    </citation>
    <scope>NUCLEOTIDE SEQUENCE [LARGE SCALE GENOMIC DNA]</scope>
    <source>
        <strain evidence="3 4">DSM 24591</strain>
    </source>
</reference>
<dbReference type="AlphaFoldDB" id="A0A4R3LYI8"/>
<evidence type="ECO:0000259" key="1">
    <source>
        <dbReference type="Pfam" id="PF01548"/>
    </source>
</evidence>
<dbReference type="InterPro" id="IPR002525">
    <property type="entry name" value="Transp_IS110-like_N"/>
</dbReference>
<dbReference type="InterPro" id="IPR047650">
    <property type="entry name" value="Transpos_IS110"/>
</dbReference>
<sequence length="317" mass="35351">MQELFDIGVDVAKANVVIAVQDHPELACELVNEPGALRRWLESVPPESRLAVESTGRYHGLLVHLAQQAGLRAYVLNAWDVSMYAKALGMRGKTDRTDSQVIARYIREHHARLHPYEPGSAAQQAIDQLIRQRARVQVKQQSLMRILQDLPALDPQRQAVAQSLQAVIHTMDAQILAWMHSEPALAEPFDRLQTIPGVGVQSAALLTSLLGRIGFTNADALVAFSGLDPRPKDSGQKKGRRRLSKRGAALIRRQMYMCACSASRTPAFKPVYQALRARGLSGIEAMVILARKLLRVAFALWRHQSVFDSERFRPKMT</sequence>
<dbReference type="PANTHER" id="PTHR33055:SF13">
    <property type="entry name" value="TRANSPOSASE"/>
    <property type="match status" value="1"/>
</dbReference>
<dbReference type="GO" id="GO:0003677">
    <property type="term" value="F:DNA binding"/>
    <property type="evidence" value="ECO:0007669"/>
    <property type="project" value="InterPro"/>
</dbReference>